<evidence type="ECO:0000256" key="1">
    <source>
        <dbReference type="ARBA" id="ARBA00022741"/>
    </source>
</evidence>
<reference evidence="4" key="1">
    <citation type="journal article" date="2021" name="Nat. Microbiol.">
        <title>Cocultivation of an ultrasmall environmental parasitic bacterium with lytic ability against bacteria associated with wastewater foams.</title>
        <authorList>
            <person name="Batinovic S."/>
            <person name="Rose J.J.A."/>
            <person name="Ratcliffe J."/>
            <person name="Seviour R.J."/>
            <person name="Petrovski S."/>
        </authorList>
    </citation>
    <scope>NUCLEOTIDE SEQUENCE</scope>
    <source>
        <strain evidence="4">CON9</strain>
    </source>
</reference>
<dbReference type="SUPFAM" id="SSF46894">
    <property type="entry name" value="C-terminal effector domain of the bipartite response regulators"/>
    <property type="match status" value="1"/>
</dbReference>
<evidence type="ECO:0000313" key="5">
    <source>
        <dbReference type="Proteomes" id="UP001059836"/>
    </source>
</evidence>
<dbReference type="PROSITE" id="PS50043">
    <property type="entry name" value="HTH_LUXR_2"/>
    <property type="match status" value="1"/>
</dbReference>
<dbReference type="InterPro" id="IPR016032">
    <property type="entry name" value="Sig_transdc_resp-reg_C-effctor"/>
</dbReference>
<gene>
    <name evidence="4" type="ORF">GII31_03460</name>
</gene>
<accession>A0ABX6IFN4</accession>
<name>A0ABX6IFN4_9ACTN</name>
<dbReference type="Pfam" id="PF13191">
    <property type="entry name" value="AAA_16"/>
    <property type="match status" value="1"/>
</dbReference>
<dbReference type="SMART" id="SM00421">
    <property type="entry name" value="HTH_LUXR"/>
    <property type="match status" value="1"/>
</dbReference>
<organism evidence="4 5">
    <name type="scientific">Gordonia pseudamarae</name>
    <dbReference type="NCBI Taxonomy" id="2831662"/>
    <lineage>
        <taxon>Bacteria</taxon>
        <taxon>Bacillati</taxon>
        <taxon>Actinomycetota</taxon>
        <taxon>Actinomycetes</taxon>
        <taxon>Mycobacteriales</taxon>
        <taxon>Gordoniaceae</taxon>
        <taxon>Gordonia</taxon>
    </lineage>
</organism>
<dbReference type="EMBL" id="CP045809">
    <property type="protein sequence ID" value="QHN34100.1"/>
    <property type="molecule type" value="Genomic_DNA"/>
</dbReference>
<feature type="domain" description="HTH luxR-type" evidence="3">
    <location>
        <begin position="857"/>
        <end position="921"/>
    </location>
</feature>
<dbReference type="PANTHER" id="PTHR16305">
    <property type="entry name" value="TESTICULAR SOLUBLE ADENYLYL CYCLASE"/>
    <property type="match status" value="1"/>
</dbReference>
<dbReference type="InterPro" id="IPR041664">
    <property type="entry name" value="AAA_16"/>
</dbReference>
<dbReference type="SUPFAM" id="SSF52540">
    <property type="entry name" value="P-loop containing nucleoside triphosphate hydrolases"/>
    <property type="match status" value="1"/>
</dbReference>
<dbReference type="InterPro" id="IPR027417">
    <property type="entry name" value="P-loop_NTPase"/>
</dbReference>
<evidence type="ECO:0000313" key="4">
    <source>
        <dbReference type="EMBL" id="QHN34100.1"/>
    </source>
</evidence>
<evidence type="ECO:0000256" key="2">
    <source>
        <dbReference type="ARBA" id="ARBA00022840"/>
    </source>
</evidence>
<keyword evidence="2" id="KW-0067">ATP-binding</keyword>
<dbReference type="PRINTS" id="PR00038">
    <property type="entry name" value="HTHLUXR"/>
</dbReference>
<dbReference type="PANTHER" id="PTHR16305:SF35">
    <property type="entry name" value="TRANSCRIPTIONAL ACTIVATOR DOMAIN"/>
    <property type="match status" value="1"/>
</dbReference>
<dbReference type="Proteomes" id="UP001059836">
    <property type="component" value="Chromosome"/>
</dbReference>
<sequence>MPAPQLSRRQVTIADLTDALATALNAAPGASRTLVIASGPGTGKSHILRELLDTLPTLTGPRLDGTVCTLRRAEADDLSWRRPYAVAAALLDHDIPTTVPDDFADDLYARVDDLCARGPLVLALDDAHHADAASLDLFTRLTGAARDLPLVLILTRRHLPNRQSLTRLLSLPGVREWDVPPMSPAELIALAAGALHATPGAGVEEVLERSGGNPMHALSLLRSLRQTGDLHVQDGVATVDPDGVATVHDGIKEVIGSHLALLDPTARELTQKLAVWGGPATLTEIAALDGSPPAALVGAAQTTIDAGVVGTGPGDTLHFTHDLYADVTYERLAPALRTVLHQAVADHPAARRTAQIVAHHTIAAGTDADRSAAAVTAARLELDYAPAVAVELLDTLPADVTASKNLRLMHLNLATALTHTGQFTRAAQVAEDGLAHATTVEEIADLHQVLLFAVITKGDTKRARDLIDQTLALPIDDDTITELEDLRRYVGIMEGAEPVPREPFFDLSEVETRPLSGVIAESLRRMLLGDLNESLRLILIASRRDADDGARGDNSSSGANIWVPLVEQYAHGAGPAADLLRSVTGLRANRGADWMIAYHEFIQGGIELDLGRVSDAAASFDAGLERVATADMGWTSLAVGGRIHAAILSGDLADAASRIDEWNTGGLPDQLGIPVIDATAVQLLEATRKLRPAAAAAMSVWIRAHEHGAFMWMPEFGIECVRIGLRAGDTALLRRIVTDLDDQPYPQADWAARDVDLIRAIVATMLSGADPMTVVTVGRATAAAHDTAGFQIGRARALEESACAAAMAGDKALARGIAHETLALTQSMGTVTISERLCSRLRPHGLRLTPGATRTRPQTGWESLTRTERTIAELVGEGCNGPEIAELLHISTRTVQTHVSHALTKLGMRTRVELAAFVAGR</sequence>
<proteinExistence type="predicted"/>
<protein>
    <submittedName>
        <fullName evidence="4">AAA family ATPase</fullName>
    </submittedName>
</protein>
<dbReference type="RefSeq" id="WP_213246847.1">
    <property type="nucleotide sequence ID" value="NZ_CP045806.1"/>
</dbReference>
<dbReference type="InterPro" id="IPR036388">
    <property type="entry name" value="WH-like_DNA-bd_sf"/>
</dbReference>
<keyword evidence="5" id="KW-1185">Reference proteome</keyword>
<dbReference type="InterPro" id="IPR000792">
    <property type="entry name" value="Tscrpt_reg_LuxR_C"/>
</dbReference>
<dbReference type="Gene3D" id="1.10.10.10">
    <property type="entry name" value="Winged helix-like DNA-binding domain superfamily/Winged helix DNA-binding domain"/>
    <property type="match status" value="1"/>
</dbReference>
<dbReference type="CDD" id="cd06170">
    <property type="entry name" value="LuxR_C_like"/>
    <property type="match status" value="1"/>
</dbReference>
<evidence type="ECO:0000259" key="3">
    <source>
        <dbReference type="PROSITE" id="PS50043"/>
    </source>
</evidence>
<dbReference type="Pfam" id="PF00196">
    <property type="entry name" value="GerE"/>
    <property type="match status" value="1"/>
</dbReference>
<keyword evidence="1" id="KW-0547">Nucleotide-binding</keyword>